<evidence type="ECO:0000313" key="1">
    <source>
        <dbReference type="EMBL" id="PFG39232.1"/>
    </source>
</evidence>
<organism evidence="1 2">
    <name type="scientific">Georgenia soli</name>
    <dbReference type="NCBI Taxonomy" id="638953"/>
    <lineage>
        <taxon>Bacteria</taxon>
        <taxon>Bacillati</taxon>
        <taxon>Actinomycetota</taxon>
        <taxon>Actinomycetes</taxon>
        <taxon>Micrococcales</taxon>
        <taxon>Bogoriellaceae</taxon>
        <taxon>Georgenia</taxon>
    </lineage>
</organism>
<accession>A0A2A9ELU4</accession>
<gene>
    <name evidence="1" type="ORF">ATJ97_1730</name>
</gene>
<keyword evidence="2" id="KW-1185">Reference proteome</keyword>
<evidence type="ECO:0008006" key="3">
    <source>
        <dbReference type="Google" id="ProtNLM"/>
    </source>
</evidence>
<dbReference type="EMBL" id="PDJI01000004">
    <property type="protein sequence ID" value="PFG39232.1"/>
    <property type="molecule type" value="Genomic_DNA"/>
</dbReference>
<comment type="caution">
    <text evidence="1">The sequence shown here is derived from an EMBL/GenBank/DDBJ whole genome shotgun (WGS) entry which is preliminary data.</text>
</comment>
<dbReference type="Proteomes" id="UP000222106">
    <property type="component" value="Unassembled WGS sequence"/>
</dbReference>
<name>A0A2A9ELU4_9MICO</name>
<evidence type="ECO:0000313" key="2">
    <source>
        <dbReference type="Proteomes" id="UP000222106"/>
    </source>
</evidence>
<reference evidence="1 2" key="1">
    <citation type="submission" date="2017-10" db="EMBL/GenBank/DDBJ databases">
        <title>Sequencing the genomes of 1000 actinobacteria strains.</title>
        <authorList>
            <person name="Klenk H.-P."/>
        </authorList>
    </citation>
    <scope>NUCLEOTIDE SEQUENCE [LARGE SCALE GENOMIC DNA]</scope>
    <source>
        <strain evidence="1 2">DSM 21838</strain>
    </source>
</reference>
<protein>
    <recommendedName>
        <fullName evidence="3">PH (Pleckstrin Homology) domain-containing protein</fullName>
    </recommendedName>
</protein>
<proteinExistence type="predicted"/>
<dbReference type="AlphaFoldDB" id="A0A2A9ELU4"/>
<sequence length="117" mass="12666">MWGMTTAHVTADTLQVRFTRREKIAGLVRDIDLPLAAIRDAQVVPDGLAATHGLRAPGLGLPGYRKIGTWRRPGHRTVVSVSRGRPAVQIAADHPRLDGLLLDVSDPEQLVAAIHGR</sequence>